<sequence>MARCGIWTNRSVKFAGSIPAVLVVDDNSASGAALTAALGQEAIDARFVASGIEAMEWTRHWVPDLIVLDINMPRHDGFSTARVLRRLAPTRSAVIVAFTALGENEVQERGVLVGFDGYCQKGGTPDDLIRMIHAMTHT</sequence>
<accession>A0A9X1UP80</accession>
<keyword evidence="1 2" id="KW-0597">Phosphoprotein</keyword>
<dbReference type="AlphaFoldDB" id="A0A9X1UP80"/>
<proteinExistence type="predicted"/>
<evidence type="ECO:0000313" key="4">
    <source>
        <dbReference type="EMBL" id="MCG5079079.1"/>
    </source>
</evidence>
<keyword evidence="5" id="KW-1185">Reference proteome</keyword>
<dbReference type="InterPro" id="IPR001789">
    <property type="entry name" value="Sig_transdc_resp-reg_receiver"/>
</dbReference>
<dbReference type="GO" id="GO:0000160">
    <property type="term" value="P:phosphorelay signal transduction system"/>
    <property type="evidence" value="ECO:0007669"/>
    <property type="project" value="InterPro"/>
</dbReference>
<dbReference type="SUPFAM" id="SSF52172">
    <property type="entry name" value="CheY-like"/>
    <property type="match status" value="1"/>
</dbReference>
<evidence type="ECO:0000256" key="2">
    <source>
        <dbReference type="PROSITE-ProRule" id="PRU00169"/>
    </source>
</evidence>
<dbReference type="EMBL" id="JAKLJA010000097">
    <property type="protein sequence ID" value="MCG5079079.1"/>
    <property type="molecule type" value="Genomic_DNA"/>
</dbReference>
<dbReference type="Gene3D" id="3.40.50.2300">
    <property type="match status" value="1"/>
</dbReference>
<organism evidence="4 5">
    <name type="scientific">Paraburkholderia tagetis</name>
    <dbReference type="NCBI Taxonomy" id="2913261"/>
    <lineage>
        <taxon>Bacteria</taxon>
        <taxon>Pseudomonadati</taxon>
        <taxon>Pseudomonadota</taxon>
        <taxon>Betaproteobacteria</taxon>
        <taxon>Burkholderiales</taxon>
        <taxon>Burkholderiaceae</taxon>
        <taxon>Paraburkholderia</taxon>
    </lineage>
</organism>
<dbReference type="InterPro" id="IPR011006">
    <property type="entry name" value="CheY-like_superfamily"/>
</dbReference>
<dbReference type="PANTHER" id="PTHR44591:SF3">
    <property type="entry name" value="RESPONSE REGULATORY DOMAIN-CONTAINING PROTEIN"/>
    <property type="match status" value="1"/>
</dbReference>
<comment type="caution">
    <text evidence="4">The sequence shown here is derived from an EMBL/GenBank/DDBJ whole genome shotgun (WGS) entry which is preliminary data.</text>
</comment>
<dbReference type="SMART" id="SM00448">
    <property type="entry name" value="REC"/>
    <property type="match status" value="1"/>
</dbReference>
<dbReference type="InterPro" id="IPR050595">
    <property type="entry name" value="Bact_response_regulator"/>
</dbReference>
<reference evidence="4" key="1">
    <citation type="submission" date="2022-01" db="EMBL/GenBank/DDBJ databases">
        <title>Genome sequence and assembly of Parabukholderia sp. RG36.</title>
        <authorList>
            <person name="Chhetri G."/>
        </authorList>
    </citation>
    <scope>NUCLEOTIDE SEQUENCE</scope>
    <source>
        <strain evidence="4">RG36</strain>
    </source>
</reference>
<feature type="domain" description="Response regulatory" evidence="3">
    <location>
        <begin position="20"/>
        <end position="136"/>
    </location>
</feature>
<protein>
    <submittedName>
        <fullName evidence="4">Response regulator</fullName>
    </submittedName>
</protein>
<dbReference type="PANTHER" id="PTHR44591">
    <property type="entry name" value="STRESS RESPONSE REGULATOR PROTEIN 1"/>
    <property type="match status" value="1"/>
</dbReference>
<dbReference type="PROSITE" id="PS50110">
    <property type="entry name" value="RESPONSE_REGULATORY"/>
    <property type="match status" value="1"/>
</dbReference>
<evidence type="ECO:0000313" key="5">
    <source>
        <dbReference type="Proteomes" id="UP001139308"/>
    </source>
</evidence>
<feature type="modified residue" description="4-aspartylphosphate" evidence="2">
    <location>
        <position position="69"/>
    </location>
</feature>
<evidence type="ECO:0000259" key="3">
    <source>
        <dbReference type="PROSITE" id="PS50110"/>
    </source>
</evidence>
<gene>
    <name evidence="4" type="ORF">L5014_38215</name>
</gene>
<dbReference type="RefSeq" id="WP_238469044.1">
    <property type="nucleotide sequence ID" value="NZ_JAKLJA010000097.1"/>
</dbReference>
<dbReference type="Pfam" id="PF00072">
    <property type="entry name" value="Response_reg"/>
    <property type="match status" value="1"/>
</dbReference>
<name>A0A9X1UP80_9BURK</name>
<evidence type="ECO:0000256" key="1">
    <source>
        <dbReference type="ARBA" id="ARBA00022553"/>
    </source>
</evidence>
<dbReference type="Proteomes" id="UP001139308">
    <property type="component" value="Unassembled WGS sequence"/>
</dbReference>